<dbReference type="AlphaFoldDB" id="L1L3B9"/>
<accession>L1L3B9</accession>
<protein>
    <submittedName>
        <fullName evidence="3">ATPase/histidine kinase/DNA gyrase B/HSP90 domain protein</fullName>
    </submittedName>
</protein>
<feature type="compositionally biased region" description="Low complexity" evidence="1">
    <location>
        <begin position="124"/>
        <end position="137"/>
    </location>
</feature>
<feature type="region of interest" description="Disordered" evidence="1">
    <location>
        <begin position="124"/>
        <end position="154"/>
    </location>
</feature>
<dbReference type="Gene3D" id="3.30.565.10">
    <property type="entry name" value="Histidine kinase-like ATPase, C-terminal domain"/>
    <property type="match status" value="1"/>
</dbReference>
<dbReference type="InterPro" id="IPR036890">
    <property type="entry name" value="HATPase_C_sf"/>
</dbReference>
<dbReference type="EMBL" id="AEJC01000153">
    <property type="protein sequence ID" value="EKX67397.1"/>
    <property type="molecule type" value="Genomic_DNA"/>
</dbReference>
<evidence type="ECO:0000313" key="3">
    <source>
        <dbReference type="EMBL" id="EKX67397.1"/>
    </source>
</evidence>
<evidence type="ECO:0000259" key="2">
    <source>
        <dbReference type="Pfam" id="PF13581"/>
    </source>
</evidence>
<dbReference type="Proteomes" id="UP000010411">
    <property type="component" value="Unassembled WGS sequence"/>
</dbReference>
<dbReference type="SUPFAM" id="SSF55874">
    <property type="entry name" value="ATPase domain of HSP90 chaperone/DNA topoisomerase II/histidine kinase"/>
    <property type="match status" value="1"/>
</dbReference>
<sequence length="154" mass="15948">MSAGRPFEESGGERGGQRLLWAGLDAEELPLLRVLVTECALRAGLSPPSHGVFVQAVVESAAHAVTHGGDTGTIELRVLAGELHCEITDGGPGLLTNRPEAHGLRLAQSLVRSLAGRLELHTTPRGTTTTLSVRLPAPTAPTIPAPSATTATAR</sequence>
<keyword evidence="4" id="KW-1185">Reference proteome</keyword>
<evidence type="ECO:0000313" key="4">
    <source>
        <dbReference type="Proteomes" id="UP000010411"/>
    </source>
</evidence>
<dbReference type="InterPro" id="IPR003594">
    <property type="entry name" value="HATPase_dom"/>
</dbReference>
<reference evidence="3 4" key="1">
    <citation type="submission" date="2012-11" db="EMBL/GenBank/DDBJ databases">
        <authorList>
            <person name="Huguet-Tapia J.C."/>
            <person name="Durkin A.S."/>
            <person name="Pettis G.S."/>
            <person name="Badger J.H."/>
        </authorList>
    </citation>
    <scope>NUCLEOTIDE SEQUENCE [LARGE SCALE GENOMIC DNA]</scope>
    <source>
        <strain evidence="3 4">91-03</strain>
    </source>
</reference>
<comment type="caution">
    <text evidence="3">The sequence shown here is derived from an EMBL/GenBank/DDBJ whole genome shotgun (WGS) entry which is preliminary data.</text>
</comment>
<dbReference type="RefSeq" id="WP_009306780.1">
    <property type="nucleotide sequence ID" value="NZ_AEJC01000153.1"/>
</dbReference>
<feature type="domain" description="Histidine kinase/HSP90-like ATPase" evidence="2">
    <location>
        <begin position="25"/>
        <end position="132"/>
    </location>
</feature>
<name>L1L3B9_9ACTN</name>
<keyword evidence="3" id="KW-0418">Kinase</keyword>
<dbReference type="Pfam" id="PF13581">
    <property type="entry name" value="HATPase_c_2"/>
    <property type="match status" value="1"/>
</dbReference>
<dbReference type="GO" id="GO:0016301">
    <property type="term" value="F:kinase activity"/>
    <property type="evidence" value="ECO:0007669"/>
    <property type="project" value="UniProtKB-KW"/>
</dbReference>
<gene>
    <name evidence="3" type="ORF">STRIP9103_02834</name>
</gene>
<keyword evidence="3" id="KW-0808">Transferase</keyword>
<dbReference type="PATRIC" id="fig|698759.3.peg.2042"/>
<proteinExistence type="predicted"/>
<feature type="compositionally biased region" description="Low complexity" evidence="1">
    <location>
        <begin position="145"/>
        <end position="154"/>
    </location>
</feature>
<evidence type="ECO:0000256" key="1">
    <source>
        <dbReference type="SAM" id="MobiDB-lite"/>
    </source>
</evidence>
<organism evidence="3 4">
    <name type="scientific">Streptomyces ipomoeae 91-03</name>
    <dbReference type="NCBI Taxonomy" id="698759"/>
    <lineage>
        <taxon>Bacteria</taxon>
        <taxon>Bacillati</taxon>
        <taxon>Actinomycetota</taxon>
        <taxon>Actinomycetes</taxon>
        <taxon>Kitasatosporales</taxon>
        <taxon>Streptomycetaceae</taxon>
        <taxon>Streptomyces</taxon>
    </lineage>
</organism>